<keyword evidence="1" id="KW-0812">Transmembrane</keyword>
<protein>
    <submittedName>
        <fullName evidence="2">Uncharacterized protein</fullName>
    </submittedName>
</protein>
<organism evidence="2 3">
    <name type="scientific">Boletus edulis BED1</name>
    <dbReference type="NCBI Taxonomy" id="1328754"/>
    <lineage>
        <taxon>Eukaryota</taxon>
        <taxon>Fungi</taxon>
        <taxon>Dikarya</taxon>
        <taxon>Basidiomycota</taxon>
        <taxon>Agaricomycotina</taxon>
        <taxon>Agaricomycetes</taxon>
        <taxon>Agaricomycetidae</taxon>
        <taxon>Boletales</taxon>
        <taxon>Boletineae</taxon>
        <taxon>Boletaceae</taxon>
        <taxon>Boletoideae</taxon>
        <taxon>Boletus</taxon>
    </lineage>
</organism>
<dbReference type="AlphaFoldDB" id="A0AAD4GEA9"/>
<evidence type="ECO:0000313" key="3">
    <source>
        <dbReference type="Proteomes" id="UP001194468"/>
    </source>
</evidence>
<proteinExistence type="predicted"/>
<comment type="caution">
    <text evidence="2">The sequence shown here is derived from an EMBL/GenBank/DDBJ whole genome shotgun (WGS) entry which is preliminary data.</text>
</comment>
<evidence type="ECO:0000256" key="1">
    <source>
        <dbReference type="SAM" id="Phobius"/>
    </source>
</evidence>
<reference evidence="2" key="2">
    <citation type="journal article" date="2020" name="Nat. Commun.">
        <title>Large-scale genome sequencing of mycorrhizal fungi provides insights into the early evolution of symbiotic traits.</title>
        <authorList>
            <person name="Miyauchi S."/>
            <person name="Kiss E."/>
            <person name="Kuo A."/>
            <person name="Drula E."/>
            <person name="Kohler A."/>
            <person name="Sanchez-Garcia M."/>
            <person name="Morin E."/>
            <person name="Andreopoulos B."/>
            <person name="Barry K.W."/>
            <person name="Bonito G."/>
            <person name="Buee M."/>
            <person name="Carver A."/>
            <person name="Chen C."/>
            <person name="Cichocki N."/>
            <person name="Clum A."/>
            <person name="Culley D."/>
            <person name="Crous P.W."/>
            <person name="Fauchery L."/>
            <person name="Girlanda M."/>
            <person name="Hayes R.D."/>
            <person name="Keri Z."/>
            <person name="LaButti K."/>
            <person name="Lipzen A."/>
            <person name="Lombard V."/>
            <person name="Magnuson J."/>
            <person name="Maillard F."/>
            <person name="Murat C."/>
            <person name="Nolan M."/>
            <person name="Ohm R.A."/>
            <person name="Pangilinan J."/>
            <person name="Pereira M.F."/>
            <person name="Perotto S."/>
            <person name="Peter M."/>
            <person name="Pfister S."/>
            <person name="Riley R."/>
            <person name="Sitrit Y."/>
            <person name="Stielow J.B."/>
            <person name="Szollosi G."/>
            <person name="Zifcakova L."/>
            <person name="Stursova M."/>
            <person name="Spatafora J.W."/>
            <person name="Tedersoo L."/>
            <person name="Vaario L.M."/>
            <person name="Yamada A."/>
            <person name="Yan M."/>
            <person name="Wang P."/>
            <person name="Xu J."/>
            <person name="Bruns T."/>
            <person name="Baldrian P."/>
            <person name="Vilgalys R."/>
            <person name="Dunand C."/>
            <person name="Henrissat B."/>
            <person name="Grigoriev I.V."/>
            <person name="Hibbett D."/>
            <person name="Nagy L.G."/>
            <person name="Martin F.M."/>
        </authorList>
    </citation>
    <scope>NUCLEOTIDE SEQUENCE</scope>
    <source>
        <strain evidence="2">BED1</strain>
    </source>
</reference>
<reference evidence="2" key="1">
    <citation type="submission" date="2019-10" db="EMBL/GenBank/DDBJ databases">
        <authorList>
            <consortium name="DOE Joint Genome Institute"/>
            <person name="Kuo A."/>
            <person name="Miyauchi S."/>
            <person name="Kiss E."/>
            <person name="Drula E."/>
            <person name="Kohler A."/>
            <person name="Sanchez-Garcia M."/>
            <person name="Andreopoulos B."/>
            <person name="Barry K.W."/>
            <person name="Bonito G."/>
            <person name="Buee M."/>
            <person name="Carver A."/>
            <person name="Chen C."/>
            <person name="Cichocki N."/>
            <person name="Clum A."/>
            <person name="Culley D."/>
            <person name="Crous P.W."/>
            <person name="Fauchery L."/>
            <person name="Girlanda M."/>
            <person name="Hayes R."/>
            <person name="Keri Z."/>
            <person name="LaButti K."/>
            <person name="Lipzen A."/>
            <person name="Lombard V."/>
            <person name="Magnuson J."/>
            <person name="Maillard F."/>
            <person name="Morin E."/>
            <person name="Murat C."/>
            <person name="Nolan M."/>
            <person name="Ohm R."/>
            <person name="Pangilinan J."/>
            <person name="Pereira M."/>
            <person name="Perotto S."/>
            <person name="Peter M."/>
            <person name="Riley R."/>
            <person name="Sitrit Y."/>
            <person name="Stielow B."/>
            <person name="Szollosi G."/>
            <person name="Zifcakova L."/>
            <person name="Stursova M."/>
            <person name="Spatafora J.W."/>
            <person name="Tedersoo L."/>
            <person name="Vaario L.-M."/>
            <person name="Yamada A."/>
            <person name="Yan M."/>
            <person name="Wang P."/>
            <person name="Xu J."/>
            <person name="Bruns T."/>
            <person name="Baldrian P."/>
            <person name="Vilgalys R."/>
            <person name="Henrissat B."/>
            <person name="Grigoriev I.V."/>
            <person name="Hibbett D."/>
            <person name="Nagy L.G."/>
            <person name="Martin F.M."/>
        </authorList>
    </citation>
    <scope>NUCLEOTIDE SEQUENCE</scope>
    <source>
        <strain evidence="2">BED1</strain>
    </source>
</reference>
<keyword evidence="1" id="KW-0472">Membrane</keyword>
<dbReference type="Proteomes" id="UP001194468">
    <property type="component" value="Unassembled WGS sequence"/>
</dbReference>
<sequence length="203" mass="23251">MRHWPVAKFREHAVGSDCDKHALGILYIYVWCFTSTSVCLRLAAVHVLLKDCRLARVSITALSLSRARALFFFGPSYNHVPASRCDSMVYFRIRRAWLPRYVRSNLTSWRIGSHVLPKIAILQEPGALRYHQLVGADHAVCWTGLMGNSQSIRDSEQRIEPMRHCPGNLPTRRYWREQECGEADIPSCPHLVVHWNNTLGSIV</sequence>
<keyword evidence="1" id="KW-1133">Transmembrane helix</keyword>
<accession>A0AAD4GEA9</accession>
<keyword evidence="3" id="KW-1185">Reference proteome</keyword>
<dbReference type="EMBL" id="WHUW01000013">
    <property type="protein sequence ID" value="KAF8439732.1"/>
    <property type="molecule type" value="Genomic_DNA"/>
</dbReference>
<name>A0AAD4GEA9_BOLED</name>
<evidence type="ECO:0000313" key="2">
    <source>
        <dbReference type="EMBL" id="KAF8439732.1"/>
    </source>
</evidence>
<gene>
    <name evidence="2" type="ORF">L210DRAFT_2175725</name>
</gene>
<feature type="transmembrane region" description="Helical" evidence="1">
    <location>
        <begin position="26"/>
        <end position="49"/>
    </location>
</feature>